<keyword evidence="2" id="KW-0479">Metal-binding</keyword>
<keyword evidence="3" id="KW-0408">Iron</keyword>
<dbReference type="Proteomes" id="UP000324897">
    <property type="component" value="Unassembled WGS sequence"/>
</dbReference>
<dbReference type="GO" id="GO:0004497">
    <property type="term" value="F:monooxygenase activity"/>
    <property type="evidence" value="ECO:0007669"/>
    <property type="project" value="InterPro"/>
</dbReference>
<dbReference type="GO" id="GO:0020037">
    <property type="term" value="F:heme binding"/>
    <property type="evidence" value="ECO:0007669"/>
    <property type="project" value="InterPro"/>
</dbReference>
<dbReference type="OrthoDB" id="781802at2759"/>
<evidence type="ECO:0000256" key="4">
    <source>
        <dbReference type="SAM" id="Phobius"/>
    </source>
</evidence>
<feature type="non-terminal residue" evidence="5">
    <location>
        <position position="1"/>
    </location>
</feature>
<dbReference type="EMBL" id="RWGY01000026">
    <property type="protein sequence ID" value="TVU22987.1"/>
    <property type="molecule type" value="Genomic_DNA"/>
</dbReference>
<keyword evidence="4" id="KW-0472">Membrane</keyword>
<evidence type="ECO:0000313" key="6">
    <source>
        <dbReference type="Proteomes" id="UP000324897"/>
    </source>
</evidence>
<dbReference type="InterPro" id="IPR036396">
    <property type="entry name" value="Cyt_P450_sf"/>
</dbReference>
<evidence type="ECO:0000256" key="1">
    <source>
        <dbReference type="ARBA" id="ARBA00010617"/>
    </source>
</evidence>
<dbReference type="InterPro" id="IPR001128">
    <property type="entry name" value="Cyt_P450"/>
</dbReference>
<dbReference type="PANTHER" id="PTHR47955">
    <property type="entry name" value="CYTOCHROME P450 FAMILY 71 PROTEIN"/>
    <property type="match status" value="1"/>
</dbReference>
<protein>
    <recommendedName>
        <fullName evidence="7">Cytochrome P450</fullName>
    </recommendedName>
</protein>
<dbReference type="AlphaFoldDB" id="A0A5J9UI91"/>
<organism evidence="5 6">
    <name type="scientific">Eragrostis curvula</name>
    <name type="common">weeping love grass</name>
    <dbReference type="NCBI Taxonomy" id="38414"/>
    <lineage>
        <taxon>Eukaryota</taxon>
        <taxon>Viridiplantae</taxon>
        <taxon>Streptophyta</taxon>
        <taxon>Embryophyta</taxon>
        <taxon>Tracheophyta</taxon>
        <taxon>Spermatophyta</taxon>
        <taxon>Magnoliopsida</taxon>
        <taxon>Liliopsida</taxon>
        <taxon>Poales</taxon>
        <taxon>Poaceae</taxon>
        <taxon>PACMAD clade</taxon>
        <taxon>Chloridoideae</taxon>
        <taxon>Eragrostideae</taxon>
        <taxon>Eragrostidinae</taxon>
        <taxon>Eragrostis</taxon>
    </lineage>
</organism>
<name>A0A5J9UI91_9POAL</name>
<feature type="transmembrane region" description="Helical" evidence="4">
    <location>
        <begin position="6"/>
        <end position="23"/>
    </location>
</feature>
<dbReference type="PANTHER" id="PTHR47955:SF15">
    <property type="entry name" value="CYTOCHROME P450 71A2-LIKE"/>
    <property type="match status" value="1"/>
</dbReference>
<dbReference type="Gramene" id="TVU22987">
    <property type="protein sequence ID" value="TVU22987"/>
    <property type="gene ID" value="EJB05_32712"/>
</dbReference>
<dbReference type="SUPFAM" id="SSF48264">
    <property type="entry name" value="Cytochrome P450"/>
    <property type="match status" value="1"/>
</dbReference>
<dbReference type="Gene3D" id="1.10.630.10">
    <property type="entry name" value="Cytochrome P450"/>
    <property type="match status" value="1"/>
</dbReference>
<dbReference type="GO" id="GO:0005506">
    <property type="term" value="F:iron ion binding"/>
    <property type="evidence" value="ECO:0007669"/>
    <property type="project" value="InterPro"/>
</dbReference>
<dbReference type="Pfam" id="PF00067">
    <property type="entry name" value="p450"/>
    <property type="match status" value="1"/>
</dbReference>
<dbReference type="GO" id="GO:0016705">
    <property type="term" value="F:oxidoreductase activity, acting on paired donors, with incorporation or reduction of molecular oxygen"/>
    <property type="evidence" value="ECO:0007669"/>
    <property type="project" value="InterPro"/>
</dbReference>
<gene>
    <name evidence="5" type="ORF">EJB05_32712</name>
</gene>
<reference evidence="5 6" key="1">
    <citation type="journal article" date="2019" name="Sci. Rep.">
        <title>A high-quality genome of Eragrostis curvula grass provides insights into Poaceae evolution and supports new strategies to enhance forage quality.</title>
        <authorList>
            <person name="Carballo J."/>
            <person name="Santos B.A.C.M."/>
            <person name="Zappacosta D."/>
            <person name="Garbus I."/>
            <person name="Selva J.P."/>
            <person name="Gallo C.A."/>
            <person name="Diaz A."/>
            <person name="Albertini E."/>
            <person name="Caccamo M."/>
            <person name="Echenique V."/>
        </authorList>
    </citation>
    <scope>NUCLEOTIDE SEQUENCE [LARGE SCALE GENOMIC DNA]</scope>
    <source>
        <strain evidence="6">cv. Victoria</strain>
        <tissue evidence="5">Leaf</tissue>
    </source>
</reference>
<proteinExistence type="inferred from homology"/>
<comment type="caution">
    <text evidence="5">The sequence shown here is derived from an EMBL/GenBank/DDBJ whole genome shotgun (WGS) entry which is preliminary data.</text>
</comment>
<keyword evidence="4" id="KW-0812">Transmembrane</keyword>
<evidence type="ECO:0008006" key="7">
    <source>
        <dbReference type="Google" id="ProtNLM"/>
    </source>
</evidence>
<evidence type="ECO:0000313" key="5">
    <source>
        <dbReference type="EMBL" id="TVU22987.1"/>
    </source>
</evidence>
<accession>A0A5J9UI91</accession>
<keyword evidence="6" id="KW-1185">Reference proteome</keyword>
<keyword evidence="4" id="KW-1133">Transmembrane helix</keyword>
<sequence>MAFPNFVAFLLCFLAPALFFLIIKSGRRLRRRQSISGSNSSNGRKKLPPSPPGLPLLGHLHLLVGSLPHRSLRSVAASHGPVVLLRLGRVPTVVVSSAAGAEEVLRTRDLGFASRPRLLMAERLLYGARDVAFAPYGEYWRQARRICVAHLLSARRTLSFRRVRDQEAAALVRRVRAKATSGAGVVELSDLLIAYANNVVSRAALGDEESARGPYDEDRDRGRELKKVFTEFQVLLATEPIGELLPWLGWVDALRGLERKIQRTFQALDSVLEKVIDDHRRRQQDDDHQDFVDVLLDVNKNHEEYGIRFETNEIKALILVSNAVFL</sequence>
<evidence type="ECO:0000256" key="3">
    <source>
        <dbReference type="ARBA" id="ARBA00023004"/>
    </source>
</evidence>
<evidence type="ECO:0000256" key="2">
    <source>
        <dbReference type="ARBA" id="ARBA00022723"/>
    </source>
</evidence>
<comment type="similarity">
    <text evidence="1">Belongs to the cytochrome P450 family.</text>
</comment>